<keyword evidence="4" id="KW-1185">Reference proteome</keyword>
<comment type="caution">
    <text evidence="3">The sequence shown here is derived from an EMBL/GenBank/DDBJ whole genome shotgun (WGS) entry which is preliminary data.</text>
</comment>
<feature type="region of interest" description="Disordered" evidence="1">
    <location>
        <begin position="95"/>
        <end position="114"/>
    </location>
</feature>
<feature type="compositionally biased region" description="Low complexity" evidence="1">
    <location>
        <begin position="125"/>
        <end position="144"/>
    </location>
</feature>
<dbReference type="OrthoDB" id="5959931at2"/>
<keyword evidence="2" id="KW-0812">Transmembrane</keyword>
<dbReference type="AlphaFoldDB" id="A0A3M8SXL9"/>
<protein>
    <submittedName>
        <fullName evidence="3">Uncharacterized protein</fullName>
    </submittedName>
</protein>
<name>A0A3M8SXL9_9GAMM</name>
<proteinExistence type="predicted"/>
<organism evidence="3 4">
    <name type="scientific">Montanilutibacter psychrotolerans</name>
    <dbReference type="NCBI Taxonomy" id="1327343"/>
    <lineage>
        <taxon>Bacteria</taxon>
        <taxon>Pseudomonadati</taxon>
        <taxon>Pseudomonadota</taxon>
        <taxon>Gammaproteobacteria</taxon>
        <taxon>Lysobacterales</taxon>
        <taxon>Lysobacteraceae</taxon>
        <taxon>Montanilutibacter</taxon>
    </lineage>
</organism>
<dbReference type="RefSeq" id="WP_123087841.1">
    <property type="nucleotide sequence ID" value="NZ_RIBS01000004.1"/>
</dbReference>
<evidence type="ECO:0000256" key="2">
    <source>
        <dbReference type="SAM" id="Phobius"/>
    </source>
</evidence>
<dbReference type="EMBL" id="RIBS01000004">
    <property type="protein sequence ID" value="RNF83580.1"/>
    <property type="molecule type" value="Genomic_DNA"/>
</dbReference>
<feature type="region of interest" description="Disordered" evidence="1">
    <location>
        <begin position="119"/>
        <end position="149"/>
    </location>
</feature>
<reference evidence="3 4" key="1">
    <citation type="submission" date="2018-11" db="EMBL/GenBank/DDBJ databases">
        <title>Lysobacter cryohumiis sp. nov., isolated from soil in the Tianshan Mountains, Xinjiang, China.</title>
        <authorList>
            <person name="Luo Y."/>
            <person name="Sheng H."/>
        </authorList>
    </citation>
    <scope>NUCLEOTIDE SEQUENCE [LARGE SCALE GENOMIC DNA]</scope>
    <source>
        <strain evidence="3 4">ZS60</strain>
    </source>
</reference>
<gene>
    <name evidence="3" type="ORF">EER27_09305</name>
</gene>
<dbReference type="Proteomes" id="UP000267049">
    <property type="component" value="Unassembled WGS sequence"/>
</dbReference>
<evidence type="ECO:0000256" key="1">
    <source>
        <dbReference type="SAM" id="MobiDB-lite"/>
    </source>
</evidence>
<evidence type="ECO:0000313" key="3">
    <source>
        <dbReference type="EMBL" id="RNF83580.1"/>
    </source>
</evidence>
<sequence>MESRPSAAVPRPGRVAPARLALGALVLGLVVGTWLMFGSGSAKHDPATAFAASTANPDAMSETPGSAPATIVDEIDGDQANPLAAAAAAEDSPFALAEEHDPSEPAAAMASPFGPFASNPSNTVASAPRRAASARPAGTAAPRANSNEPDLLATLLRNIEQGETRERSQDNAALDALIERLRDPAVAGASGGTAGGSPVRTVAAAPAGSARTAAPTRSEQLQAQLRECPRANTTNGIDCRQRVCAKHAGKDPACPAP</sequence>
<feature type="transmembrane region" description="Helical" evidence="2">
    <location>
        <begin position="20"/>
        <end position="37"/>
    </location>
</feature>
<keyword evidence="2" id="KW-1133">Transmembrane helix</keyword>
<accession>A0A3M8SXL9</accession>
<keyword evidence="2" id="KW-0472">Membrane</keyword>
<evidence type="ECO:0000313" key="4">
    <source>
        <dbReference type="Proteomes" id="UP000267049"/>
    </source>
</evidence>